<dbReference type="PANTHER" id="PTHR33116:SF84">
    <property type="entry name" value="RNA-DIRECTED DNA POLYMERASE"/>
    <property type="match status" value="1"/>
</dbReference>
<dbReference type="Pfam" id="PF00078">
    <property type="entry name" value="RVT_1"/>
    <property type="match status" value="1"/>
</dbReference>
<comment type="caution">
    <text evidence="2">The sequence shown here is derived from an EMBL/GenBank/DDBJ whole genome shotgun (WGS) entry which is preliminary data.</text>
</comment>
<reference evidence="2 3" key="1">
    <citation type="submission" date="2024-01" db="EMBL/GenBank/DDBJ databases">
        <title>The complete chloroplast genome sequence of Lithospermum erythrorhizon: insights into the phylogenetic relationship among Boraginaceae species and the maternal lineages of purple gromwells.</title>
        <authorList>
            <person name="Okada T."/>
            <person name="Watanabe K."/>
        </authorList>
    </citation>
    <scope>NUCLEOTIDE SEQUENCE [LARGE SCALE GENOMIC DNA]</scope>
</reference>
<evidence type="ECO:0000313" key="2">
    <source>
        <dbReference type="EMBL" id="GAA0147237.1"/>
    </source>
</evidence>
<feature type="domain" description="Reverse transcriptase" evidence="1">
    <location>
        <begin position="1"/>
        <end position="172"/>
    </location>
</feature>
<dbReference type="PROSITE" id="PS50878">
    <property type="entry name" value="RT_POL"/>
    <property type="match status" value="1"/>
</dbReference>
<sequence length="339" mass="37924">MKLFFGTSVRRSWDASTSEVFLGWVIECVTSACYSISINGELHGHFPGKYELRQGDPMSPILFLFYIEYFSRLCIVREIFLSFCYNPICAEEGIIDLAFVDDLILFARGNVSSVDILMSFLTDLERASGLTVSPSKSSIYLARVRGPKRDAMLVRVGFCEGVFPVRYLGIPLNPLKLSIAQFSPLIYAISGYIQKWFLVTCLSHPPAIVTKVASLCIFFLWGGSKKSKVRWEDVCVPKDKRGSWSQGYADLEVCLSPSCLCGVSTLDYVARPRDSLLMRRLCGLSGTLISYGSRADAIEGLEGCIVMGELVSSLVYKKIRTPRVKRPWMSCIWKGFIPP</sequence>
<dbReference type="PANTHER" id="PTHR33116">
    <property type="entry name" value="REVERSE TRANSCRIPTASE ZINC-BINDING DOMAIN-CONTAINING PROTEIN-RELATED-RELATED"/>
    <property type="match status" value="1"/>
</dbReference>
<organism evidence="2 3">
    <name type="scientific">Lithospermum erythrorhizon</name>
    <name type="common">Purple gromwell</name>
    <name type="synonym">Lithospermum officinale var. erythrorhizon</name>
    <dbReference type="NCBI Taxonomy" id="34254"/>
    <lineage>
        <taxon>Eukaryota</taxon>
        <taxon>Viridiplantae</taxon>
        <taxon>Streptophyta</taxon>
        <taxon>Embryophyta</taxon>
        <taxon>Tracheophyta</taxon>
        <taxon>Spermatophyta</taxon>
        <taxon>Magnoliopsida</taxon>
        <taxon>eudicotyledons</taxon>
        <taxon>Gunneridae</taxon>
        <taxon>Pentapetalae</taxon>
        <taxon>asterids</taxon>
        <taxon>lamiids</taxon>
        <taxon>Boraginales</taxon>
        <taxon>Boraginaceae</taxon>
        <taxon>Boraginoideae</taxon>
        <taxon>Lithospermeae</taxon>
        <taxon>Lithospermum</taxon>
    </lineage>
</organism>
<dbReference type="AlphaFoldDB" id="A0AAV3PB79"/>
<evidence type="ECO:0000259" key="1">
    <source>
        <dbReference type="PROSITE" id="PS50878"/>
    </source>
</evidence>
<dbReference type="Proteomes" id="UP001454036">
    <property type="component" value="Unassembled WGS sequence"/>
</dbReference>
<keyword evidence="3" id="KW-1185">Reference proteome</keyword>
<name>A0AAV3PB79_LITER</name>
<proteinExistence type="predicted"/>
<evidence type="ECO:0000313" key="3">
    <source>
        <dbReference type="Proteomes" id="UP001454036"/>
    </source>
</evidence>
<accession>A0AAV3PB79</accession>
<dbReference type="EMBL" id="BAABME010001053">
    <property type="protein sequence ID" value="GAA0147237.1"/>
    <property type="molecule type" value="Genomic_DNA"/>
</dbReference>
<dbReference type="InterPro" id="IPR000477">
    <property type="entry name" value="RT_dom"/>
</dbReference>
<protein>
    <recommendedName>
        <fullName evidence="1">Reverse transcriptase domain-containing protein</fullName>
    </recommendedName>
</protein>
<gene>
    <name evidence="2" type="ORF">LIER_06987</name>
</gene>